<dbReference type="InterPro" id="IPR044855">
    <property type="entry name" value="CoA-Trfase_III_dom3_sf"/>
</dbReference>
<dbReference type="Proteomes" id="UP001228504">
    <property type="component" value="Unassembled WGS sequence"/>
</dbReference>
<dbReference type="InterPro" id="IPR050483">
    <property type="entry name" value="CoA-transferase_III_domain"/>
</dbReference>
<protein>
    <submittedName>
        <fullName evidence="2">Formyl-CoA transferase</fullName>
        <ecNumber evidence="2">2.8.3.16</ecNumber>
    </submittedName>
</protein>
<dbReference type="EMBL" id="JAUSUF010000002">
    <property type="protein sequence ID" value="MDQ0149021.1"/>
    <property type="molecule type" value="Genomic_DNA"/>
</dbReference>
<comment type="caution">
    <text evidence="2">The sequence shown here is derived from an EMBL/GenBank/DDBJ whole genome shotgun (WGS) entry which is preliminary data.</text>
</comment>
<dbReference type="Gene3D" id="3.40.50.10540">
    <property type="entry name" value="Crotonobetainyl-coa:carnitine coa-transferase, domain 1"/>
    <property type="match status" value="1"/>
</dbReference>
<dbReference type="GO" id="GO:0033608">
    <property type="term" value="F:formyl-CoA transferase activity"/>
    <property type="evidence" value="ECO:0007669"/>
    <property type="project" value="UniProtKB-EC"/>
</dbReference>
<evidence type="ECO:0000313" key="3">
    <source>
        <dbReference type="Proteomes" id="UP001228504"/>
    </source>
</evidence>
<evidence type="ECO:0000313" key="2">
    <source>
        <dbReference type="EMBL" id="MDQ0149021.1"/>
    </source>
</evidence>
<dbReference type="InterPro" id="IPR003673">
    <property type="entry name" value="CoA-Trfase_fam_III"/>
</dbReference>
<proteinExistence type="predicted"/>
<dbReference type="Pfam" id="PF02515">
    <property type="entry name" value="CoA_transf_3"/>
    <property type="match status" value="1"/>
</dbReference>
<dbReference type="PANTHER" id="PTHR48207">
    <property type="entry name" value="SUCCINATE--HYDROXYMETHYLGLUTARATE COA-TRANSFERASE"/>
    <property type="match status" value="1"/>
</dbReference>
<keyword evidence="1 2" id="KW-0808">Transferase</keyword>
<accession>A0ABT9UQV9</accession>
<dbReference type="SUPFAM" id="SSF89796">
    <property type="entry name" value="CoA-transferase family III (CaiB/BaiF)"/>
    <property type="match status" value="1"/>
</dbReference>
<dbReference type="RefSeq" id="WP_307483894.1">
    <property type="nucleotide sequence ID" value="NZ_JAUSUF010000002.1"/>
</dbReference>
<evidence type="ECO:0000256" key="1">
    <source>
        <dbReference type="ARBA" id="ARBA00022679"/>
    </source>
</evidence>
<name>A0ABT9UQV9_9FIRM</name>
<dbReference type="Gene3D" id="3.30.1540.10">
    <property type="entry name" value="formyl-coa transferase, domain 3"/>
    <property type="match status" value="1"/>
</dbReference>
<gene>
    <name evidence="2" type="ORF">J2S18_000951</name>
</gene>
<organism evidence="2 3">
    <name type="scientific">Eubacterium multiforme</name>
    <dbReference type="NCBI Taxonomy" id="83339"/>
    <lineage>
        <taxon>Bacteria</taxon>
        <taxon>Bacillati</taxon>
        <taxon>Bacillota</taxon>
        <taxon>Clostridia</taxon>
        <taxon>Eubacteriales</taxon>
        <taxon>Eubacteriaceae</taxon>
        <taxon>Eubacterium</taxon>
    </lineage>
</organism>
<dbReference type="InterPro" id="IPR023606">
    <property type="entry name" value="CoA-Trfase_III_dom_1_sf"/>
</dbReference>
<dbReference type="EC" id="2.8.3.16" evidence="2"/>
<dbReference type="PANTHER" id="PTHR48207:SF3">
    <property type="entry name" value="SUCCINATE--HYDROXYMETHYLGLUTARATE COA-TRANSFERASE"/>
    <property type="match status" value="1"/>
</dbReference>
<keyword evidence="3" id="KW-1185">Reference proteome</keyword>
<reference evidence="2 3" key="1">
    <citation type="submission" date="2023-07" db="EMBL/GenBank/DDBJ databases">
        <title>Genomic Encyclopedia of Type Strains, Phase IV (KMG-IV): sequencing the most valuable type-strain genomes for metagenomic binning, comparative biology and taxonomic classification.</title>
        <authorList>
            <person name="Goeker M."/>
        </authorList>
    </citation>
    <scope>NUCLEOTIDE SEQUENCE [LARGE SCALE GENOMIC DNA]</scope>
    <source>
        <strain evidence="2 3">DSM 20694</strain>
    </source>
</reference>
<sequence length="397" mass="44056">MRSGALEGITVLDLTRVLAGPFSTMMMADMGANVIKIERPKVGDDSRQFSPFQGGESAYYMNLNRNKKGVTLNLKDPKGKEIFKELVKKADIVIENYRPGVMNRLGLSYDVLKKVNPRIIYASVSGFGQYGPYTNRPGYDIIGQAMSGLMSTTGTKESGPIRTGTAISDVLGGLSVTIGILSALYNRDVTGKGQAVDVSLVDSSVAGLEIINQIYLVEGRIPQRIGNRYESTYPYDSFKTIDGDVVIGAANNKLWKELCEVMGKKDLAEDERYNEVYKRVEKHVEVKKLVEEWTKSLTMDEIVKRLLDKGVPVAPINTIDRVVNDEHIGKAREMFVEVDHPKAGKMKLTGCHIKLSDTKPSIRKCAPLLGEDNFKVYSEYLGLSKEEIDELKRDSVL</sequence>